<evidence type="ECO:0000313" key="1">
    <source>
        <dbReference type="EMBL" id="OAD21967.1"/>
    </source>
</evidence>
<accession>A0A176S1Z6</accession>
<keyword evidence="2" id="KW-1185">Reference proteome</keyword>
<comment type="caution">
    <text evidence="1">The sequence shown here is derived from an EMBL/GenBank/DDBJ whole genome shotgun (WGS) entry which is preliminary data.</text>
</comment>
<evidence type="ECO:0000313" key="2">
    <source>
        <dbReference type="Proteomes" id="UP000076962"/>
    </source>
</evidence>
<dbReference type="EMBL" id="LUTY01001263">
    <property type="protein sequence ID" value="OAD21967.1"/>
    <property type="molecule type" value="Genomic_DNA"/>
</dbReference>
<dbReference type="AlphaFoldDB" id="A0A176S1Z6"/>
<protein>
    <submittedName>
        <fullName evidence="1">Uncharacterized protein</fullName>
    </submittedName>
</protein>
<sequence>MIKEPTLESIWEARRRIYAKCDNDPVKLVQYYIERQKENPERFTSLPIAPKRQVSPRSLS</sequence>
<gene>
    <name evidence="1" type="ORF">THIOM_002254</name>
</gene>
<organism evidence="1 2">
    <name type="scientific">Candidatus Thiomargarita nelsonii</name>
    <dbReference type="NCBI Taxonomy" id="1003181"/>
    <lineage>
        <taxon>Bacteria</taxon>
        <taxon>Pseudomonadati</taxon>
        <taxon>Pseudomonadota</taxon>
        <taxon>Gammaproteobacteria</taxon>
        <taxon>Thiotrichales</taxon>
        <taxon>Thiotrichaceae</taxon>
        <taxon>Thiomargarita</taxon>
    </lineage>
</organism>
<proteinExistence type="predicted"/>
<name>A0A176S1Z6_9GAMM</name>
<reference evidence="1 2" key="1">
    <citation type="submission" date="2016-05" db="EMBL/GenBank/DDBJ databases">
        <title>Single-cell genome of chain-forming Candidatus Thiomargarita nelsonii and comparison to other large sulfur-oxidizing bacteria.</title>
        <authorList>
            <person name="Winkel M."/>
            <person name="Salman V."/>
            <person name="Woyke T."/>
            <person name="Schulz-Vogt H."/>
            <person name="Richter M."/>
            <person name="Flood B."/>
            <person name="Bailey J."/>
            <person name="Amann R."/>
            <person name="Mussmann M."/>
        </authorList>
    </citation>
    <scope>NUCLEOTIDE SEQUENCE [LARGE SCALE GENOMIC DNA]</scope>
    <source>
        <strain evidence="1 2">THI036</strain>
    </source>
</reference>
<dbReference type="Proteomes" id="UP000076962">
    <property type="component" value="Unassembled WGS sequence"/>
</dbReference>